<protein>
    <submittedName>
        <fullName evidence="3">Uncharacterized protein</fullName>
    </submittedName>
</protein>
<accession>A0AAN8P169</accession>
<evidence type="ECO:0000256" key="2">
    <source>
        <dbReference type="SAM" id="Phobius"/>
    </source>
</evidence>
<dbReference type="AlphaFoldDB" id="A0AAN8P169"/>
<evidence type="ECO:0000256" key="1">
    <source>
        <dbReference type="SAM" id="MobiDB-lite"/>
    </source>
</evidence>
<keyword evidence="2" id="KW-1133">Transmembrane helix</keyword>
<proteinExistence type="predicted"/>
<organism evidence="3 4">
    <name type="scientific">Polyplax serrata</name>
    <name type="common">Common mouse louse</name>
    <dbReference type="NCBI Taxonomy" id="468196"/>
    <lineage>
        <taxon>Eukaryota</taxon>
        <taxon>Metazoa</taxon>
        <taxon>Ecdysozoa</taxon>
        <taxon>Arthropoda</taxon>
        <taxon>Hexapoda</taxon>
        <taxon>Insecta</taxon>
        <taxon>Pterygota</taxon>
        <taxon>Neoptera</taxon>
        <taxon>Paraneoptera</taxon>
        <taxon>Psocodea</taxon>
        <taxon>Troctomorpha</taxon>
        <taxon>Phthiraptera</taxon>
        <taxon>Anoplura</taxon>
        <taxon>Polyplacidae</taxon>
        <taxon>Polyplax</taxon>
    </lineage>
</organism>
<name>A0AAN8P169_POLSC</name>
<gene>
    <name evidence="3" type="ORF">RUM43_014176</name>
</gene>
<keyword evidence="2" id="KW-0472">Membrane</keyword>
<feature type="compositionally biased region" description="Basic and acidic residues" evidence="1">
    <location>
        <begin position="1"/>
        <end position="10"/>
    </location>
</feature>
<keyword evidence="2" id="KW-0812">Transmembrane</keyword>
<evidence type="ECO:0000313" key="4">
    <source>
        <dbReference type="Proteomes" id="UP001372834"/>
    </source>
</evidence>
<dbReference type="Proteomes" id="UP001372834">
    <property type="component" value="Unassembled WGS sequence"/>
</dbReference>
<comment type="caution">
    <text evidence="3">The sequence shown here is derived from an EMBL/GenBank/DDBJ whole genome shotgun (WGS) entry which is preliminary data.</text>
</comment>
<evidence type="ECO:0000313" key="3">
    <source>
        <dbReference type="EMBL" id="KAK6631080.1"/>
    </source>
</evidence>
<reference evidence="3 4" key="1">
    <citation type="submission" date="2023-10" db="EMBL/GenBank/DDBJ databases">
        <title>Genomes of two closely related lineages of the louse Polyplax serrata with different host specificities.</title>
        <authorList>
            <person name="Martinu J."/>
            <person name="Tarabai H."/>
            <person name="Stefka J."/>
            <person name="Hypsa V."/>
        </authorList>
    </citation>
    <scope>NUCLEOTIDE SEQUENCE [LARGE SCALE GENOMIC DNA]</scope>
    <source>
        <strain evidence="3">HR10_N</strain>
    </source>
</reference>
<sequence length="188" mass="21016">MRSKPVKEESKDELDGDLSEKKTSNRSSEVEPCLTMDNGNDLDKKEANFGSDDSLTKGSGSLLESEKGDVYYSESKIDYSKSNSDKKTGFYRFRYECENKIRQKLGLTHGGYLAGLFLLSAVAFLLIAVIVLGACWPRVPHSQSFPICTESACLTSSALVSDLFDSFPKRKLAFWELKMKTFNTLNFS</sequence>
<feature type="transmembrane region" description="Helical" evidence="2">
    <location>
        <begin position="110"/>
        <end position="134"/>
    </location>
</feature>
<dbReference type="EMBL" id="JAWJWE010000009">
    <property type="protein sequence ID" value="KAK6631080.1"/>
    <property type="molecule type" value="Genomic_DNA"/>
</dbReference>
<feature type="region of interest" description="Disordered" evidence="1">
    <location>
        <begin position="1"/>
        <end position="60"/>
    </location>
</feature>